<feature type="transmembrane region" description="Helical" evidence="1">
    <location>
        <begin position="273"/>
        <end position="294"/>
    </location>
</feature>
<dbReference type="Proteomes" id="UP000282985">
    <property type="component" value="Unassembled WGS sequence"/>
</dbReference>
<keyword evidence="1" id="KW-1133">Transmembrane helix</keyword>
<dbReference type="RefSeq" id="WP_127343216.1">
    <property type="nucleotide sequence ID" value="NZ_RJJX01000006.1"/>
</dbReference>
<keyword evidence="1" id="KW-0472">Membrane</keyword>
<feature type="transmembrane region" description="Helical" evidence="1">
    <location>
        <begin position="177"/>
        <end position="203"/>
    </location>
</feature>
<keyword evidence="1" id="KW-0812">Transmembrane</keyword>
<feature type="transmembrane region" description="Helical" evidence="1">
    <location>
        <begin position="215"/>
        <end position="234"/>
    </location>
</feature>
<gene>
    <name evidence="2" type="ORF">DLK05_06705</name>
</gene>
<comment type="caution">
    <text evidence="2">The sequence shown here is derived from an EMBL/GenBank/DDBJ whole genome shotgun (WGS) entry which is preliminary data.</text>
</comment>
<evidence type="ECO:0000313" key="2">
    <source>
        <dbReference type="EMBL" id="RUT78816.1"/>
    </source>
</evidence>
<dbReference type="AlphaFoldDB" id="A0A434AWF0"/>
<reference evidence="2 3" key="1">
    <citation type="submission" date="2018-11" db="EMBL/GenBank/DDBJ databases">
        <title>Parancylomarina longa gen. nov., sp. nov., isolated from sediments of southern Okinawa.</title>
        <authorList>
            <person name="Fu T."/>
        </authorList>
    </citation>
    <scope>NUCLEOTIDE SEQUENCE [LARGE SCALE GENOMIC DNA]</scope>
    <source>
        <strain evidence="2 3">T3-2 S1-C</strain>
    </source>
</reference>
<organism evidence="2 3">
    <name type="scientific">Ancylomarina longa</name>
    <dbReference type="NCBI Taxonomy" id="2487017"/>
    <lineage>
        <taxon>Bacteria</taxon>
        <taxon>Pseudomonadati</taxon>
        <taxon>Bacteroidota</taxon>
        <taxon>Bacteroidia</taxon>
        <taxon>Marinilabiliales</taxon>
        <taxon>Marinifilaceae</taxon>
        <taxon>Ancylomarina</taxon>
    </lineage>
</organism>
<proteinExistence type="predicted"/>
<name>A0A434AWF0_9BACT</name>
<dbReference type="Pfam" id="PF14093">
    <property type="entry name" value="DUF4271"/>
    <property type="match status" value="1"/>
</dbReference>
<feature type="transmembrane region" description="Helical" evidence="1">
    <location>
        <begin position="144"/>
        <end position="162"/>
    </location>
</feature>
<dbReference type="EMBL" id="RJJX01000006">
    <property type="protein sequence ID" value="RUT78816.1"/>
    <property type="molecule type" value="Genomic_DNA"/>
</dbReference>
<feature type="transmembrane region" description="Helical" evidence="1">
    <location>
        <begin position="240"/>
        <end position="261"/>
    </location>
</feature>
<feature type="transmembrane region" description="Helical" evidence="1">
    <location>
        <begin position="92"/>
        <end position="111"/>
    </location>
</feature>
<dbReference type="InterPro" id="IPR025367">
    <property type="entry name" value="DUF4271"/>
</dbReference>
<sequence length="301" mass="34726">MATSNPTFTPTPTSVLDIELVQVNLKINEDNGENNIPQSTIQDTSQIKLFQNNFLVWDSIDQSNDSTFTFQQTVQLPVGEKGKPIYSRNHDWMVAILLFALVLLAVVRFSFAKFMSRVIASIFNYQVTNNLFLEKNLRNLRGSIFMNSLFFVNAALFLVQYYEEIGNRAPQKINPLLFLLFLIGLLIIYAAKYVFIMSVGYIFKSLKESREYLHTVFIYNKNLGVFLLPITLSVPFINEYAISLLLYTGLILTIGFYILRLNRGLKILIRKHVSIFYMILYLCALEILPLVMIYKLMKSFV</sequence>
<protein>
    <submittedName>
        <fullName evidence="2">DUF4271 domain-containing protein</fullName>
    </submittedName>
</protein>
<dbReference type="OrthoDB" id="1467217at2"/>
<accession>A0A434AWF0</accession>
<keyword evidence="3" id="KW-1185">Reference proteome</keyword>
<evidence type="ECO:0000256" key="1">
    <source>
        <dbReference type="SAM" id="Phobius"/>
    </source>
</evidence>
<evidence type="ECO:0000313" key="3">
    <source>
        <dbReference type="Proteomes" id="UP000282985"/>
    </source>
</evidence>